<feature type="domain" description="Toprim" evidence="11">
    <location>
        <begin position="2"/>
        <end position="138"/>
    </location>
</feature>
<evidence type="ECO:0000259" key="12">
    <source>
        <dbReference type="PROSITE" id="PS52039"/>
    </source>
</evidence>
<dbReference type="InterPro" id="IPR003601">
    <property type="entry name" value="Topo_IA_2"/>
</dbReference>
<evidence type="ECO:0000256" key="3">
    <source>
        <dbReference type="ARBA" id="ARBA00012891"/>
    </source>
</evidence>
<dbReference type="GO" id="GO:0006281">
    <property type="term" value="P:DNA repair"/>
    <property type="evidence" value="ECO:0007669"/>
    <property type="project" value="TreeGrafter"/>
</dbReference>
<protein>
    <recommendedName>
        <fullName evidence="3">DNA topoisomerase</fullName>
        <ecNumber evidence="3">5.6.2.1</ecNumber>
    </recommendedName>
    <alternativeName>
        <fullName evidence="10">Omega-protein</fullName>
    </alternativeName>
    <alternativeName>
        <fullName evidence="9">Relaxing enzyme</fullName>
    </alternativeName>
    <alternativeName>
        <fullName evidence="7">Swivelase</fullName>
    </alternativeName>
    <alternativeName>
        <fullName evidence="8">Untwisting enzyme</fullName>
    </alternativeName>
</protein>
<dbReference type="InterPro" id="IPR034144">
    <property type="entry name" value="TOPRIM_TopoIII"/>
</dbReference>
<dbReference type="InterPro" id="IPR013497">
    <property type="entry name" value="Topo_IA_cen"/>
</dbReference>
<sequence length="748" mass="85910">MSTLIIAEKPDQARAYMDGLGLKHKPKDHVAKGQTFLDPTTTVIGARGHLIELSEPEAYGQQFKDRTNLKELPLFPSKFLYDIPKENSFLFSEIRNEIGKADRIIVATDKDNEGAAIAFNIIRFSNGFNKKIFRAYPSSLDKKAIQNQFRQLEPIAQSWREAMAAIARSRSDWLIGMNLSRLYTTKLANEGIIGNYAIGRAITATLSLICIWNANIANFKKHSIYTLKAMGEIDGQDLQFISNIKTTGSDKLLNPKKEYISLLKKNGFLKKQIQCRVANISSDIKEMYPPILLTKGSLYKAMDKAYGWSQAKSKNIMQKNYEDGYQTYPRTDSGLIAKNQYEYLKKLIPNYLAAIHYTEKFIPYQLPDEKLKKYLLDIDTNAAHQGIIPSEKIMDDEADVTEDQRKMYDVVVRHTLTIFQSPYKYVSNVLKLQSNDVTFITRSTGLVDIGWKKLLLSISKQPNELLEKVIEYSKYFRKDDIVNLNLYTDISETKPLPLLKQIQIYDGGGLMENAYKYVENKTYASILKKVKGIGTSATRDTILESLINKKYIYVDKKDQIHVTPNGWLINKLFNNSIISSPVLTAKWETAYKKIAEGGFSADNLINATVKLVQKEFQRVQTDWNSIDIQEYYKNTKKKFDNQISIGQCPQCNSPVIYCKDIKNKGKYNAFRCSNKECNFVIFERYWNKKISEKNIKRLLNRQYTTQINGIKSTSDNKTYSAILELRYSPEKKRQIIAIKKKINTKDHL</sequence>
<dbReference type="Gene3D" id="3.40.50.140">
    <property type="match status" value="1"/>
</dbReference>
<evidence type="ECO:0000256" key="8">
    <source>
        <dbReference type="ARBA" id="ARBA00031985"/>
    </source>
</evidence>
<evidence type="ECO:0000313" key="14">
    <source>
        <dbReference type="Proteomes" id="UP000501676"/>
    </source>
</evidence>
<keyword evidence="5" id="KW-0238">DNA-binding</keyword>
<dbReference type="Proteomes" id="UP000501676">
    <property type="component" value="Plasmid pC0210C1"/>
</dbReference>
<dbReference type="EMBL" id="CP049229">
    <property type="protein sequence ID" value="QIH24486.1"/>
    <property type="molecule type" value="Genomic_DNA"/>
</dbReference>
<dbReference type="PROSITE" id="PS52039">
    <property type="entry name" value="TOPO_IA_2"/>
    <property type="match status" value="1"/>
</dbReference>
<dbReference type="EC" id="5.6.2.1" evidence="3"/>
<evidence type="ECO:0000256" key="7">
    <source>
        <dbReference type="ARBA" id="ARBA00030003"/>
    </source>
</evidence>
<dbReference type="InterPro" id="IPR013824">
    <property type="entry name" value="Topo_IA_cen_sub1"/>
</dbReference>
<comment type="similarity">
    <text evidence="2">Belongs to the type IA topoisomerase family.</text>
</comment>
<dbReference type="Gene3D" id="1.10.290.10">
    <property type="entry name" value="Topoisomerase I, domain 4"/>
    <property type="match status" value="1"/>
</dbReference>
<dbReference type="SMART" id="SM00437">
    <property type="entry name" value="TOP1Ac"/>
    <property type="match status" value="1"/>
</dbReference>
<accession>A0A6G7BB18</accession>
<keyword evidence="6" id="KW-0413">Isomerase</keyword>
<name>A0A6G7BB18_9LACO</name>
<dbReference type="PANTHER" id="PTHR11390">
    <property type="entry name" value="PROKARYOTIC DNA TOPOISOMERASE"/>
    <property type="match status" value="1"/>
</dbReference>
<dbReference type="GO" id="GO:0003917">
    <property type="term" value="F:DNA topoisomerase type I (single strand cut, ATP-independent) activity"/>
    <property type="evidence" value="ECO:0007669"/>
    <property type="project" value="UniProtKB-EC"/>
</dbReference>
<evidence type="ECO:0000256" key="4">
    <source>
        <dbReference type="ARBA" id="ARBA00023029"/>
    </source>
</evidence>
<evidence type="ECO:0000256" key="5">
    <source>
        <dbReference type="ARBA" id="ARBA00023125"/>
    </source>
</evidence>
<dbReference type="GO" id="GO:0043597">
    <property type="term" value="C:cytoplasmic replication fork"/>
    <property type="evidence" value="ECO:0007669"/>
    <property type="project" value="TreeGrafter"/>
</dbReference>
<evidence type="ECO:0000256" key="6">
    <source>
        <dbReference type="ARBA" id="ARBA00023235"/>
    </source>
</evidence>
<dbReference type="AlphaFoldDB" id="A0A6G7BB18"/>
<organism evidence="13 14">
    <name type="scientific">Lactobacillus iners</name>
    <dbReference type="NCBI Taxonomy" id="147802"/>
    <lineage>
        <taxon>Bacteria</taxon>
        <taxon>Bacillati</taxon>
        <taxon>Bacillota</taxon>
        <taxon>Bacilli</taxon>
        <taxon>Lactobacillales</taxon>
        <taxon>Lactobacillaceae</taxon>
        <taxon>Lactobacillus</taxon>
    </lineage>
</organism>
<dbReference type="InterPro" id="IPR023405">
    <property type="entry name" value="Topo_IA_core_domain"/>
</dbReference>
<evidence type="ECO:0000259" key="11">
    <source>
        <dbReference type="PROSITE" id="PS50880"/>
    </source>
</evidence>
<dbReference type="CDD" id="cd03362">
    <property type="entry name" value="TOPRIM_TopoIA_TopoIII"/>
    <property type="match status" value="1"/>
</dbReference>
<dbReference type="InterPro" id="IPR013826">
    <property type="entry name" value="Topo_IA_cen_sub3"/>
</dbReference>
<dbReference type="PANTHER" id="PTHR11390:SF21">
    <property type="entry name" value="DNA TOPOISOMERASE 3-ALPHA"/>
    <property type="match status" value="1"/>
</dbReference>
<dbReference type="PRINTS" id="PR00417">
    <property type="entry name" value="PRTPISMRASEI"/>
</dbReference>
<dbReference type="GO" id="GO:0006265">
    <property type="term" value="P:DNA topological change"/>
    <property type="evidence" value="ECO:0007669"/>
    <property type="project" value="InterPro"/>
</dbReference>
<evidence type="ECO:0000256" key="2">
    <source>
        <dbReference type="ARBA" id="ARBA00009446"/>
    </source>
</evidence>
<reference evidence="13 14" key="1">
    <citation type="submission" date="2020-02" db="EMBL/GenBank/DDBJ databases">
        <title>Complete genome sequences of six Lactobacillus iners strains isolated from the human vagina.</title>
        <authorList>
            <person name="France M.T."/>
            <person name="Rutt L."/>
            <person name="Narina S."/>
            <person name="Arbaugh S."/>
            <person name="Humphrys M.S."/>
            <person name="Ma B."/>
            <person name="Hayward M.R."/>
            <person name="Relman D."/>
            <person name="Kwon D.S."/>
            <person name="Ravel J."/>
        </authorList>
    </citation>
    <scope>NUCLEOTIDE SEQUENCE [LARGE SCALE GENOMIC DNA]</scope>
    <source>
        <strain evidence="13 14">C0210C1</strain>
        <plasmid evidence="14">pc0210c1</plasmid>
    </source>
</reference>
<keyword evidence="13" id="KW-0614">Plasmid</keyword>
<evidence type="ECO:0000256" key="1">
    <source>
        <dbReference type="ARBA" id="ARBA00000213"/>
    </source>
</evidence>
<dbReference type="Gene3D" id="1.10.460.10">
    <property type="entry name" value="Topoisomerase I, domain 2"/>
    <property type="match status" value="1"/>
</dbReference>
<evidence type="ECO:0000313" key="13">
    <source>
        <dbReference type="EMBL" id="QIH24486.1"/>
    </source>
</evidence>
<evidence type="ECO:0000256" key="10">
    <source>
        <dbReference type="ARBA" id="ARBA00032877"/>
    </source>
</evidence>
<dbReference type="InterPro" id="IPR006171">
    <property type="entry name" value="TOPRIM_dom"/>
</dbReference>
<dbReference type="GO" id="GO:0006310">
    <property type="term" value="P:DNA recombination"/>
    <property type="evidence" value="ECO:0007669"/>
    <property type="project" value="TreeGrafter"/>
</dbReference>
<comment type="catalytic activity">
    <reaction evidence="1">
        <text>ATP-independent breakage of single-stranded DNA, followed by passage and rejoining.</text>
        <dbReference type="EC" id="5.6.2.1"/>
    </reaction>
</comment>
<dbReference type="Pfam" id="PF01751">
    <property type="entry name" value="Toprim"/>
    <property type="match status" value="1"/>
</dbReference>
<dbReference type="Gene3D" id="2.70.20.10">
    <property type="entry name" value="Topoisomerase I, domain 3"/>
    <property type="match status" value="1"/>
</dbReference>
<gene>
    <name evidence="13" type="ORF">G6Z83_07135</name>
</gene>
<dbReference type="GO" id="GO:0003677">
    <property type="term" value="F:DNA binding"/>
    <property type="evidence" value="ECO:0007669"/>
    <property type="project" value="UniProtKB-KW"/>
</dbReference>
<dbReference type="SMART" id="SM00493">
    <property type="entry name" value="TOPRIM"/>
    <property type="match status" value="1"/>
</dbReference>
<proteinExistence type="inferred from homology"/>
<evidence type="ECO:0000256" key="9">
    <source>
        <dbReference type="ARBA" id="ARBA00032235"/>
    </source>
</evidence>
<dbReference type="SMART" id="SM00436">
    <property type="entry name" value="TOP1Bc"/>
    <property type="match status" value="1"/>
</dbReference>
<dbReference type="InterPro" id="IPR003602">
    <property type="entry name" value="Topo_IA_DNA-bd_dom"/>
</dbReference>
<keyword evidence="4" id="KW-0799">Topoisomerase</keyword>
<dbReference type="SUPFAM" id="SSF56712">
    <property type="entry name" value="Prokaryotic type I DNA topoisomerase"/>
    <property type="match status" value="1"/>
</dbReference>
<dbReference type="RefSeq" id="WP_164824162.1">
    <property type="nucleotide sequence ID" value="NZ_CP049227.1"/>
</dbReference>
<dbReference type="InterPro" id="IPR000380">
    <property type="entry name" value="Topo_IA"/>
</dbReference>
<geneLocation type="plasmid" evidence="14">
    <name>pc0210c1</name>
</geneLocation>
<dbReference type="InterPro" id="IPR013825">
    <property type="entry name" value="Topo_IA_cen_sub2"/>
</dbReference>
<dbReference type="PROSITE" id="PS50880">
    <property type="entry name" value="TOPRIM"/>
    <property type="match status" value="1"/>
</dbReference>
<dbReference type="Pfam" id="PF01131">
    <property type="entry name" value="Topoisom_bac"/>
    <property type="match status" value="1"/>
</dbReference>
<feature type="domain" description="Topo IA-type catalytic" evidence="12">
    <location>
        <begin position="158"/>
        <end position="616"/>
    </location>
</feature>